<protein>
    <recommendedName>
        <fullName evidence="2">Codanin-1 C-terminal domain-containing protein</fullName>
    </recommendedName>
</protein>
<feature type="region of interest" description="Disordered" evidence="1">
    <location>
        <begin position="167"/>
        <end position="187"/>
    </location>
</feature>
<feature type="region of interest" description="Disordered" evidence="1">
    <location>
        <begin position="247"/>
        <end position="268"/>
    </location>
</feature>
<feature type="region of interest" description="Disordered" evidence="1">
    <location>
        <begin position="42"/>
        <end position="101"/>
    </location>
</feature>
<evidence type="ECO:0000313" key="4">
    <source>
        <dbReference type="Proteomes" id="UP000694522"/>
    </source>
</evidence>
<feature type="compositionally biased region" description="Polar residues" evidence="1">
    <location>
        <begin position="42"/>
        <end position="63"/>
    </location>
</feature>
<feature type="compositionally biased region" description="Polar residues" evidence="1">
    <location>
        <begin position="144"/>
        <end position="153"/>
    </location>
</feature>
<evidence type="ECO:0000259" key="2">
    <source>
        <dbReference type="Pfam" id="PF15296"/>
    </source>
</evidence>
<dbReference type="PANTHER" id="PTHR28678:SF1">
    <property type="entry name" value="CODANIN-1"/>
    <property type="match status" value="1"/>
</dbReference>
<evidence type="ECO:0000313" key="3">
    <source>
        <dbReference type="Ensembl" id="ENSACOP00000007226.1"/>
    </source>
</evidence>
<keyword evidence="4" id="KW-1185">Reference proteome</keyword>
<reference evidence="3" key="2">
    <citation type="submission" date="2025-09" db="UniProtKB">
        <authorList>
            <consortium name="Ensembl"/>
        </authorList>
    </citation>
    <scope>IDENTIFICATION</scope>
</reference>
<dbReference type="InterPro" id="IPR040031">
    <property type="entry name" value="Codanin-1"/>
</dbReference>
<name>A0A8B9FAG6_9PSIT</name>
<reference evidence="3" key="1">
    <citation type="submission" date="2025-08" db="UniProtKB">
        <authorList>
            <consortium name="Ensembl"/>
        </authorList>
    </citation>
    <scope>IDENTIFICATION</scope>
</reference>
<sequence>MLCPLLLQENHIHEKLVSLSLLQKDFVPFLLNFLREQTSQILTNGPSTPAKTPNSKAHGSQRTGSERRAGHKASLGSFLTATPEALPVRRGRRKGSSSVSASGRLVARDLGHCLTEEEDGKSDGASWGVGRRKRGEVPPVSARSPPSQLNLNNLEEFPPMGAASFWTNKPSRRINPTPVSAERPLSKPKMCFTSTPVSQSPAARFSSGTSLEAFTAVQEGNLTSMRSNSLQEEREMLKKERCKLQHQASSPAGISLDPGTPTKPSYARSASLPAESHLVTCADATKVSCKKQLECLAQLYSSCIAENLVPNIFLELFFVLQLLTSKGTSTAEDGDSDLEVSERNASGRQHFRSVHNCVYFAVQVLDYQYEIISRLEKGMLKLLAENERIASFSPSLHERLRRAYESSTAKVSLLLPCSVQSVSFQPETDNRSNFPSDRAFHIFKKQRDIFYELLREWEDNNEKTGWDFERVLGNKIRAMMAHLSATCNHSHFARLFQKQLIQMCKGPVGGGTSAGDTPDQDVLNMLGSDNLSRLKRLQERFVVPQNIRGPCPPPSFPGCQQFFRDFILSAGSYQFNQHLMDSLCLKILELNALTLVEHEHSDGEADMDEQDEKKRFTVVLLSLRLLAKFLGFLVFLPYRTVEQPTRDLQDSAVALRNQTLPVLDILKLLRQSLQDHRSILTIPWIVEYLSLVDHIAPFLDYYKKVFCLLLLMVLSEDKEMSFLNKLLILAVLGWLFQVEFPSGLTFPSFSHQDSVPLVDQQLLYTCCPYLGELRKLLASFVAGSGAKNGGFIRKITPTAAESLAPKASVTQRKLQVELEQAFFHNQPPSLRRTVEFVAERVGSNCVKHIKATLVAELVQRAEVMLQDKVKEEDANHDKLLEEVCTHLYEEGAQALIKGREFCKKKGPEAVRVLLPEETSAAVSEVNRICSLFFVALIKREVKATFNRMLKVPGLPLPNEDALELRRDCPTGCQHCAPFPSQIINEIKVHSDVLCVAVGPRDEGEVIDCIWLECLLGRLSQTLRCRKFMCPTSEQQLAKCTVELASLLVSDRVPLHLRNESPEKTSERLRVKNNPTCGLLKLLLSVWKEDFGAPVPVQLMFSKKNIGYLAEVKQREWDLFLFMLRGLVEHELMRSSEIESCLRSLEELPWPSDFLKELEMLSRVFISEHRIAELRTNPCELTRQSLGTVTAQS</sequence>
<evidence type="ECO:0000256" key="1">
    <source>
        <dbReference type="SAM" id="MobiDB-lite"/>
    </source>
</evidence>
<dbReference type="PANTHER" id="PTHR28678">
    <property type="entry name" value="CODANIN-1"/>
    <property type="match status" value="1"/>
</dbReference>
<accession>A0A8B9FAG6</accession>
<feature type="domain" description="Codanin-1 C-terminal" evidence="2">
    <location>
        <begin position="753"/>
        <end position="866"/>
    </location>
</feature>
<dbReference type="AlphaFoldDB" id="A0A8B9FAG6"/>
<dbReference type="GO" id="GO:0005634">
    <property type="term" value="C:nucleus"/>
    <property type="evidence" value="ECO:0007669"/>
    <property type="project" value="TreeGrafter"/>
</dbReference>
<dbReference type="Proteomes" id="UP000694522">
    <property type="component" value="Unplaced"/>
</dbReference>
<dbReference type="Pfam" id="PF15296">
    <property type="entry name" value="Codanin-1_C"/>
    <property type="match status" value="1"/>
</dbReference>
<dbReference type="InterPro" id="IPR028171">
    <property type="entry name" value="Codanin-1_C"/>
</dbReference>
<dbReference type="Ensembl" id="ENSACOT00000007480.1">
    <property type="protein sequence ID" value="ENSACOP00000007226.1"/>
    <property type="gene ID" value="ENSACOG00000005030.1"/>
</dbReference>
<proteinExistence type="predicted"/>
<organism evidence="3 4">
    <name type="scientific">Amazona collaria</name>
    <name type="common">yellow-billed parrot</name>
    <dbReference type="NCBI Taxonomy" id="241587"/>
    <lineage>
        <taxon>Eukaryota</taxon>
        <taxon>Metazoa</taxon>
        <taxon>Chordata</taxon>
        <taxon>Craniata</taxon>
        <taxon>Vertebrata</taxon>
        <taxon>Euteleostomi</taxon>
        <taxon>Archelosauria</taxon>
        <taxon>Archosauria</taxon>
        <taxon>Dinosauria</taxon>
        <taxon>Saurischia</taxon>
        <taxon>Theropoda</taxon>
        <taxon>Coelurosauria</taxon>
        <taxon>Aves</taxon>
        <taxon>Neognathae</taxon>
        <taxon>Neoaves</taxon>
        <taxon>Telluraves</taxon>
        <taxon>Australaves</taxon>
        <taxon>Psittaciformes</taxon>
        <taxon>Psittacidae</taxon>
        <taxon>Amazona</taxon>
    </lineage>
</organism>
<dbReference type="GO" id="GO:0006325">
    <property type="term" value="P:chromatin organization"/>
    <property type="evidence" value="ECO:0007669"/>
    <property type="project" value="TreeGrafter"/>
</dbReference>
<feature type="region of interest" description="Disordered" evidence="1">
    <location>
        <begin position="116"/>
        <end position="153"/>
    </location>
</feature>